<feature type="domain" description="Peptidase S1" evidence="1">
    <location>
        <begin position="238"/>
        <end position="313"/>
    </location>
</feature>
<dbReference type="Proteomes" id="UP000198615">
    <property type="component" value="Unassembled WGS sequence"/>
</dbReference>
<evidence type="ECO:0000259" key="1">
    <source>
        <dbReference type="Pfam" id="PF00089"/>
    </source>
</evidence>
<dbReference type="InterPro" id="IPR042047">
    <property type="entry name" value="SleB_dom1"/>
</dbReference>
<sequence>MDDADPIAAAFEHLTSGDGATVSWARDETVAGFGIGLRQSDGRHIDERCLKVFVDGKRPRHRLADPVPAFILHRKSGTAVPIDVEEIAPLRSQGAAPADGTLGADRNAVRADRQRATWGSYGYLLRHRFDGRTYLLGAGHVLAGGPAPQVGDRVMLSDGTPHGQPAARLVAWTTPVPSEAGYPNRVDAAIAEIDRPETVARLSGTLPNGISGDIRSGMRLHLSGAVSGRQRATVVCERASLAFEAEIPGIGRRRVGFRDQVFCRAATQPGDSGASLVNDRGRAVGLHAWGGDGRADEGRGEISVFTPITTVLDAFTKTRELDLVTDTDVIAMPLDRPPVDDLDDAIDLVARTLYGEARREPPETRFAIAEVVYNRAIKRSPRFGMSVEAVCRQPDQFSCWNAGDPNRNRTLSISLADPEIADCVTIARDLIAGRVGGITLGADHYHHRRVSPYYSREHAPCAQIGNYVFFNDIP</sequence>
<dbReference type="EMBL" id="FNBW01000001">
    <property type="protein sequence ID" value="SDF05634.1"/>
    <property type="molecule type" value="Genomic_DNA"/>
</dbReference>
<organism evidence="3 4">
    <name type="scientific">Thalassobaculum litoreum DSM 18839</name>
    <dbReference type="NCBI Taxonomy" id="1123362"/>
    <lineage>
        <taxon>Bacteria</taxon>
        <taxon>Pseudomonadati</taxon>
        <taxon>Pseudomonadota</taxon>
        <taxon>Alphaproteobacteria</taxon>
        <taxon>Rhodospirillales</taxon>
        <taxon>Thalassobaculaceae</taxon>
        <taxon>Thalassobaculum</taxon>
    </lineage>
</organism>
<reference evidence="3 4" key="1">
    <citation type="submission" date="2016-10" db="EMBL/GenBank/DDBJ databases">
        <authorList>
            <person name="Varghese N."/>
            <person name="Submissions S."/>
        </authorList>
    </citation>
    <scope>NUCLEOTIDE SEQUENCE [LARGE SCALE GENOMIC DNA]</scope>
    <source>
        <strain evidence="3 4">DSM 18839</strain>
    </source>
</reference>
<dbReference type="Gene3D" id="2.40.10.10">
    <property type="entry name" value="Trypsin-like serine proteases"/>
    <property type="match status" value="2"/>
</dbReference>
<evidence type="ECO:0000259" key="2">
    <source>
        <dbReference type="Pfam" id="PF07486"/>
    </source>
</evidence>
<evidence type="ECO:0000313" key="3">
    <source>
        <dbReference type="EMBL" id="SDF05634.1"/>
    </source>
</evidence>
<comment type="caution">
    <text evidence="3">The sequence shown here is derived from an EMBL/GenBank/DDBJ whole genome shotgun (WGS) entry which is preliminary data.</text>
</comment>
<feature type="domain" description="Cell wall hydrolase SleB" evidence="2">
    <location>
        <begin position="360"/>
        <end position="470"/>
    </location>
</feature>
<protein>
    <submittedName>
        <fullName evidence="3">Trypsin</fullName>
    </submittedName>
</protein>
<dbReference type="InterPro" id="IPR043504">
    <property type="entry name" value="Peptidase_S1_PA_chymotrypsin"/>
</dbReference>
<dbReference type="GO" id="GO:0004252">
    <property type="term" value="F:serine-type endopeptidase activity"/>
    <property type="evidence" value="ECO:0007669"/>
    <property type="project" value="InterPro"/>
</dbReference>
<dbReference type="InterPro" id="IPR011105">
    <property type="entry name" value="Cell_wall_hydrolase_SleB"/>
</dbReference>
<dbReference type="SUPFAM" id="SSF50494">
    <property type="entry name" value="Trypsin-like serine proteases"/>
    <property type="match status" value="1"/>
</dbReference>
<evidence type="ECO:0000313" key="4">
    <source>
        <dbReference type="Proteomes" id="UP000198615"/>
    </source>
</evidence>
<dbReference type="Pfam" id="PF00089">
    <property type="entry name" value="Trypsin"/>
    <property type="match status" value="1"/>
</dbReference>
<dbReference type="InterPro" id="IPR009003">
    <property type="entry name" value="Peptidase_S1_PA"/>
</dbReference>
<keyword evidence="4" id="KW-1185">Reference proteome</keyword>
<dbReference type="AlphaFoldDB" id="A0A8G2EX19"/>
<accession>A0A8G2EX19</accession>
<name>A0A8G2EX19_9PROT</name>
<dbReference type="GO" id="GO:0006508">
    <property type="term" value="P:proteolysis"/>
    <property type="evidence" value="ECO:0007669"/>
    <property type="project" value="InterPro"/>
</dbReference>
<dbReference type="InterPro" id="IPR001254">
    <property type="entry name" value="Trypsin_dom"/>
</dbReference>
<dbReference type="Gene3D" id="1.10.10.2520">
    <property type="entry name" value="Cell wall hydrolase SleB, domain 1"/>
    <property type="match status" value="1"/>
</dbReference>
<dbReference type="Pfam" id="PF07486">
    <property type="entry name" value="Hydrolase_2"/>
    <property type="match status" value="1"/>
</dbReference>
<proteinExistence type="predicted"/>
<gene>
    <name evidence="3" type="ORF">SAMN05660686_00064</name>
</gene>